<evidence type="ECO:0000313" key="2">
    <source>
        <dbReference type="EMBL" id="GGM99467.1"/>
    </source>
</evidence>
<name>A0ABQ2I3W0_9BACT</name>
<dbReference type="Pfam" id="PF05685">
    <property type="entry name" value="Uma2"/>
    <property type="match status" value="1"/>
</dbReference>
<evidence type="ECO:0000313" key="3">
    <source>
        <dbReference type="Proteomes" id="UP000632339"/>
    </source>
</evidence>
<dbReference type="SUPFAM" id="SSF52980">
    <property type="entry name" value="Restriction endonuclease-like"/>
    <property type="match status" value="1"/>
</dbReference>
<sequence>MDTEMLVTFRTVRPMSDDEFFEFCQINDTLEFERDSHGNIIVMSPTGTFTGNFHPHILAALYNWNAESDLGEVFDSAAGFTLPNSAVRAPDMAWIEKGRWAEIVARKKKDCFVAICPDFVVEVRSDSDGLKYVIDKMKEYIRNGTKLGWLIDRLEKNVRIFRADGSVDVVAITTVLSGEGVLPGFSLDLSRWVA</sequence>
<dbReference type="PANTHER" id="PTHR34107:SF1">
    <property type="entry name" value="SLL0198 PROTEIN"/>
    <property type="match status" value="1"/>
</dbReference>
<protein>
    <recommendedName>
        <fullName evidence="1">Putative restriction endonuclease domain-containing protein</fullName>
    </recommendedName>
</protein>
<dbReference type="CDD" id="cd06260">
    <property type="entry name" value="DUF820-like"/>
    <property type="match status" value="1"/>
</dbReference>
<proteinExistence type="predicted"/>
<dbReference type="InterPro" id="IPR011335">
    <property type="entry name" value="Restrct_endonuc-II-like"/>
</dbReference>
<comment type="caution">
    <text evidence="2">The sequence shown here is derived from an EMBL/GenBank/DDBJ whole genome shotgun (WGS) entry which is preliminary data.</text>
</comment>
<feature type="domain" description="Putative restriction endonuclease" evidence="1">
    <location>
        <begin position="18"/>
        <end position="189"/>
    </location>
</feature>
<reference evidence="3" key="1">
    <citation type="journal article" date="2019" name="Int. J. Syst. Evol. Microbiol.">
        <title>The Global Catalogue of Microorganisms (GCM) 10K type strain sequencing project: providing services to taxonomists for standard genome sequencing and annotation.</title>
        <authorList>
            <consortium name="The Broad Institute Genomics Platform"/>
            <consortium name="The Broad Institute Genome Sequencing Center for Infectious Disease"/>
            <person name="Wu L."/>
            <person name="Ma J."/>
        </authorList>
    </citation>
    <scope>NUCLEOTIDE SEQUENCE [LARGE SCALE GENOMIC DNA]</scope>
    <source>
        <strain evidence="3">CGMCC 1.6375</strain>
    </source>
</reference>
<dbReference type="EMBL" id="BMLI01000002">
    <property type="protein sequence ID" value="GGM99467.1"/>
    <property type="molecule type" value="Genomic_DNA"/>
</dbReference>
<gene>
    <name evidence="2" type="ORF">GCM10010967_36760</name>
</gene>
<dbReference type="InterPro" id="IPR008538">
    <property type="entry name" value="Uma2"/>
</dbReference>
<dbReference type="Gene3D" id="3.90.1570.10">
    <property type="entry name" value="tt1808, chain A"/>
    <property type="match status" value="1"/>
</dbReference>
<dbReference type="InterPro" id="IPR012296">
    <property type="entry name" value="Nuclease_put_TT1808"/>
</dbReference>
<keyword evidence="3" id="KW-1185">Reference proteome</keyword>
<accession>A0ABQ2I3W0</accession>
<dbReference type="Proteomes" id="UP000632339">
    <property type="component" value="Unassembled WGS sequence"/>
</dbReference>
<evidence type="ECO:0000259" key="1">
    <source>
        <dbReference type="Pfam" id="PF05685"/>
    </source>
</evidence>
<dbReference type="PANTHER" id="PTHR34107">
    <property type="entry name" value="SLL0198 PROTEIN-RELATED"/>
    <property type="match status" value="1"/>
</dbReference>
<organism evidence="2 3">
    <name type="scientific">Dyadobacter beijingensis</name>
    <dbReference type="NCBI Taxonomy" id="365489"/>
    <lineage>
        <taxon>Bacteria</taxon>
        <taxon>Pseudomonadati</taxon>
        <taxon>Bacteroidota</taxon>
        <taxon>Cytophagia</taxon>
        <taxon>Cytophagales</taxon>
        <taxon>Spirosomataceae</taxon>
        <taxon>Dyadobacter</taxon>
    </lineage>
</organism>
<dbReference type="RefSeq" id="WP_019940274.1">
    <property type="nucleotide sequence ID" value="NZ_BMLI01000002.1"/>
</dbReference>